<feature type="binding site" evidence="3">
    <location>
        <begin position="82"/>
        <end position="85"/>
    </location>
    <ligand>
        <name>substrate</name>
    </ligand>
</feature>
<evidence type="ECO:0000256" key="2">
    <source>
        <dbReference type="ARBA" id="ARBA00023235"/>
    </source>
</evidence>
<dbReference type="InterPro" id="IPR020672">
    <property type="entry name" value="Ribose5P_isomerase_typA_subgr"/>
</dbReference>
<dbReference type="InterPro" id="IPR004788">
    <property type="entry name" value="Ribose5P_isomerase_type_A"/>
</dbReference>
<reference evidence="4 5" key="1">
    <citation type="submission" date="2017-02" db="EMBL/GenBank/DDBJ databases">
        <authorList>
            <person name="Peterson S.W."/>
        </authorList>
    </citation>
    <scope>NUCLEOTIDE SEQUENCE [LARGE SCALE GENOMIC DNA]</scope>
    <source>
        <strain evidence="4 5">USBA 369</strain>
    </source>
</reference>
<dbReference type="EC" id="5.3.1.6" evidence="3"/>
<dbReference type="Proteomes" id="UP000190135">
    <property type="component" value="Unassembled WGS sequence"/>
</dbReference>
<comment type="similarity">
    <text evidence="3">Belongs to the ribose 5-phosphate isomerase family.</text>
</comment>
<dbReference type="PANTHER" id="PTHR43748">
    <property type="entry name" value="RIBOSE-5-PHOSPHATE ISOMERASE 3, CHLOROPLASTIC-RELATED"/>
    <property type="match status" value="1"/>
</dbReference>
<keyword evidence="5" id="KW-1185">Reference proteome</keyword>
<dbReference type="PANTHER" id="PTHR43748:SF3">
    <property type="entry name" value="RIBOSE-5-PHOSPHATE ISOMERASE 3, CHLOROPLASTIC-RELATED"/>
    <property type="match status" value="1"/>
</dbReference>
<dbReference type="RefSeq" id="WP_078707510.1">
    <property type="nucleotide sequence ID" value="NZ_FUXL01000003.1"/>
</dbReference>
<dbReference type="Gene3D" id="3.30.70.260">
    <property type="match status" value="1"/>
</dbReference>
<dbReference type="NCBIfam" id="NF001924">
    <property type="entry name" value="PRK00702.1"/>
    <property type="match status" value="1"/>
</dbReference>
<organism evidence="4 5">
    <name type="scientific">Consotaella salsifontis</name>
    <dbReference type="NCBI Taxonomy" id="1365950"/>
    <lineage>
        <taxon>Bacteria</taxon>
        <taxon>Pseudomonadati</taxon>
        <taxon>Pseudomonadota</taxon>
        <taxon>Alphaproteobacteria</taxon>
        <taxon>Hyphomicrobiales</taxon>
        <taxon>Aurantimonadaceae</taxon>
        <taxon>Consotaella</taxon>
    </lineage>
</organism>
<evidence type="ECO:0000256" key="3">
    <source>
        <dbReference type="HAMAP-Rule" id="MF_00170"/>
    </source>
</evidence>
<dbReference type="Gene3D" id="3.40.50.1360">
    <property type="match status" value="1"/>
</dbReference>
<protein>
    <recommendedName>
        <fullName evidence="3">Ribose-5-phosphate isomerase A</fullName>
        <ecNumber evidence="3">5.3.1.6</ecNumber>
    </recommendedName>
    <alternativeName>
        <fullName evidence="3">Phosphoriboisomerase A</fullName>
        <shortName evidence="3">PRI</shortName>
    </alternativeName>
</protein>
<feature type="binding site" evidence="3">
    <location>
        <position position="122"/>
    </location>
    <ligand>
        <name>substrate</name>
    </ligand>
</feature>
<evidence type="ECO:0000256" key="1">
    <source>
        <dbReference type="ARBA" id="ARBA00001713"/>
    </source>
</evidence>
<dbReference type="UniPathway" id="UPA00115">
    <property type="reaction ID" value="UER00412"/>
</dbReference>
<sequence>MSAELKERAARAALEVVESGMRLGIGTGSTAEPFIRALADKVLAGMRVIGVPTSQRSAKLCAELGIPLSTLEETPELDLTVDGADEIDPQLRLIKGGGGSLLREKIVAAASARMVVIADISKKVETLGAFPLPIEVDQFGLGATRRAVEKAASGLGLSGEIVLRQRSDKVFVTDGGHYILDASFGRIPDPEGLSCALHEIPGVVEHGLFIGLARQAFIASSDGVEAIVSPR</sequence>
<feature type="binding site" evidence="3">
    <location>
        <begin position="95"/>
        <end position="98"/>
    </location>
    <ligand>
        <name>substrate</name>
    </ligand>
</feature>
<feature type="active site" description="Proton acceptor" evidence="3">
    <location>
        <position position="104"/>
    </location>
</feature>
<dbReference type="EMBL" id="FUXL01000003">
    <property type="protein sequence ID" value="SJZ88259.1"/>
    <property type="molecule type" value="Genomic_DNA"/>
</dbReference>
<dbReference type="CDD" id="cd01398">
    <property type="entry name" value="RPI_A"/>
    <property type="match status" value="1"/>
</dbReference>
<dbReference type="AlphaFoldDB" id="A0A1T4P9X5"/>
<proteinExistence type="inferred from homology"/>
<comment type="function">
    <text evidence="3">Catalyzes the reversible conversion of ribose-5-phosphate to ribulose 5-phosphate.</text>
</comment>
<dbReference type="GO" id="GO:0009052">
    <property type="term" value="P:pentose-phosphate shunt, non-oxidative branch"/>
    <property type="evidence" value="ECO:0007669"/>
    <property type="project" value="UniProtKB-UniRule"/>
</dbReference>
<accession>A0A1T4P9X5</accession>
<dbReference type="Pfam" id="PF06026">
    <property type="entry name" value="Rib_5-P_isom_A"/>
    <property type="match status" value="1"/>
</dbReference>
<evidence type="ECO:0000313" key="5">
    <source>
        <dbReference type="Proteomes" id="UP000190135"/>
    </source>
</evidence>
<comment type="subunit">
    <text evidence="3">Homodimer.</text>
</comment>
<feature type="binding site" evidence="3">
    <location>
        <begin position="27"/>
        <end position="30"/>
    </location>
    <ligand>
        <name>substrate</name>
    </ligand>
</feature>
<dbReference type="InterPro" id="IPR050262">
    <property type="entry name" value="Ribose-5P_isomerase"/>
</dbReference>
<dbReference type="OrthoDB" id="5870696at2"/>
<dbReference type="GO" id="GO:0004751">
    <property type="term" value="F:ribose-5-phosphate isomerase activity"/>
    <property type="evidence" value="ECO:0007669"/>
    <property type="project" value="UniProtKB-UniRule"/>
</dbReference>
<dbReference type="STRING" id="1365950.SAMN05428963_103413"/>
<dbReference type="InterPro" id="IPR037171">
    <property type="entry name" value="NagB/RpiA_transferase-like"/>
</dbReference>
<dbReference type="HAMAP" id="MF_00170">
    <property type="entry name" value="Rib_5P_isom_A"/>
    <property type="match status" value="1"/>
</dbReference>
<dbReference type="FunFam" id="3.40.50.1360:FF:000001">
    <property type="entry name" value="Ribose-5-phosphate isomerase A"/>
    <property type="match status" value="1"/>
</dbReference>
<dbReference type="SUPFAM" id="SSF75445">
    <property type="entry name" value="D-ribose-5-phosphate isomerase (RpiA), lid domain"/>
    <property type="match status" value="1"/>
</dbReference>
<comment type="catalytic activity">
    <reaction evidence="1 3">
        <text>aldehydo-D-ribose 5-phosphate = D-ribulose 5-phosphate</text>
        <dbReference type="Rhea" id="RHEA:14657"/>
        <dbReference type="ChEBI" id="CHEBI:58121"/>
        <dbReference type="ChEBI" id="CHEBI:58273"/>
        <dbReference type="EC" id="5.3.1.6"/>
    </reaction>
</comment>
<name>A0A1T4P9X5_9HYPH</name>
<dbReference type="SUPFAM" id="SSF100950">
    <property type="entry name" value="NagB/RpiA/CoA transferase-like"/>
    <property type="match status" value="1"/>
</dbReference>
<evidence type="ECO:0000313" key="4">
    <source>
        <dbReference type="EMBL" id="SJZ88259.1"/>
    </source>
</evidence>
<dbReference type="NCBIfam" id="TIGR00021">
    <property type="entry name" value="rpiA"/>
    <property type="match status" value="1"/>
</dbReference>
<comment type="pathway">
    <text evidence="3">Carbohydrate degradation; pentose phosphate pathway; D-ribose 5-phosphate from D-ribulose 5-phosphate (non-oxidative stage): step 1/1.</text>
</comment>
<gene>
    <name evidence="3" type="primary">rpiA</name>
    <name evidence="4" type="ORF">SAMN05428963_103413</name>
</gene>
<keyword evidence="2 3" id="KW-0413">Isomerase</keyword>